<dbReference type="InterPro" id="IPR035965">
    <property type="entry name" value="PAS-like_dom_sf"/>
</dbReference>
<organism evidence="7 8">
    <name type="scientific">Pseudomonas weihenstephanensis</name>
    <dbReference type="NCBI Taxonomy" id="1608994"/>
    <lineage>
        <taxon>Bacteria</taxon>
        <taxon>Pseudomonadati</taxon>
        <taxon>Pseudomonadota</taxon>
        <taxon>Gammaproteobacteria</taxon>
        <taxon>Pseudomonadales</taxon>
        <taxon>Pseudomonadaceae</taxon>
        <taxon>Pseudomonas</taxon>
    </lineage>
</organism>
<dbReference type="OrthoDB" id="9797243at2"/>
<dbReference type="PANTHER" id="PTHR35936">
    <property type="entry name" value="MEMBRANE-BOUND LYTIC MUREIN TRANSGLYCOSYLASE F"/>
    <property type="match status" value="1"/>
</dbReference>
<dbReference type="InterPro" id="IPR049870">
    <property type="entry name" value="BvgS-like_periplasmic1"/>
</dbReference>
<dbReference type="SUPFAM" id="SSF53850">
    <property type="entry name" value="Periplasmic binding protein-like II"/>
    <property type="match status" value="2"/>
</dbReference>
<dbReference type="GO" id="GO:0005524">
    <property type="term" value="F:ATP binding"/>
    <property type="evidence" value="ECO:0007669"/>
    <property type="project" value="UniProtKB-KW"/>
</dbReference>
<dbReference type="InterPro" id="IPR013656">
    <property type="entry name" value="PAS_4"/>
</dbReference>
<evidence type="ECO:0000256" key="2">
    <source>
        <dbReference type="ARBA" id="ARBA00022729"/>
    </source>
</evidence>
<dbReference type="GO" id="GO:0016301">
    <property type="term" value="F:kinase activity"/>
    <property type="evidence" value="ECO:0007669"/>
    <property type="project" value="UniProtKB-KW"/>
</dbReference>
<keyword evidence="2" id="KW-0732">Signal</keyword>
<dbReference type="InterPro" id="IPR001638">
    <property type="entry name" value="Solute-binding_3/MltF_N"/>
</dbReference>
<keyword evidence="3" id="KW-0547">Nucleotide-binding</keyword>
<dbReference type="GO" id="GO:0005886">
    <property type="term" value="C:plasma membrane"/>
    <property type="evidence" value="ECO:0007669"/>
    <property type="project" value="UniProtKB-SubCell"/>
</dbReference>
<evidence type="ECO:0000313" key="7">
    <source>
        <dbReference type="EMBL" id="KMN14766.1"/>
    </source>
</evidence>
<dbReference type="PATRIC" id="fig|1608994.3.peg.1709"/>
<keyword evidence="5" id="KW-0812">Transmembrane</keyword>
<dbReference type="Proteomes" id="UP000036325">
    <property type="component" value="Unassembled WGS sequence"/>
</dbReference>
<accession>A0A0J6LK93</accession>
<dbReference type="AlphaFoldDB" id="A0A0J6LK93"/>
<proteinExistence type="inferred from homology"/>
<dbReference type="STRING" id="1608994.TU86_05565"/>
<evidence type="ECO:0000313" key="8">
    <source>
        <dbReference type="Proteomes" id="UP000036325"/>
    </source>
</evidence>
<feature type="transmembrane region" description="Helical" evidence="5">
    <location>
        <begin position="536"/>
        <end position="555"/>
    </location>
</feature>
<evidence type="ECO:0000256" key="4">
    <source>
        <dbReference type="ARBA" id="ARBA00022777"/>
    </source>
</evidence>
<protein>
    <submittedName>
        <fullName evidence="7">PAS protein</fullName>
    </submittedName>
</protein>
<evidence type="ECO:0000259" key="6">
    <source>
        <dbReference type="SMART" id="SM00062"/>
    </source>
</evidence>
<dbReference type="CDD" id="cd13707">
    <property type="entry name" value="PBP2_BvgS_D2"/>
    <property type="match status" value="1"/>
</dbReference>
<evidence type="ECO:0000256" key="5">
    <source>
        <dbReference type="SAM" id="Phobius"/>
    </source>
</evidence>
<evidence type="ECO:0000256" key="3">
    <source>
        <dbReference type="ARBA" id="ARBA00022741"/>
    </source>
</evidence>
<comment type="caution">
    <text evidence="7">The sequence shown here is derived from an EMBL/GenBank/DDBJ whole genome shotgun (WGS) entry which is preliminary data.</text>
</comment>
<dbReference type="Pfam" id="PF08448">
    <property type="entry name" value="PAS_4"/>
    <property type="match status" value="1"/>
</dbReference>
<dbReference type="Gene3D" id="3.40.190.10">
    <property type="entry name" value="Periplasmic binding protein-like II"/>
    <property type="match status" value="4"/>
</dbReference>
<dbReference type="EMBL" id="JYLF01000002">
    <property type="protein sequence ID" value="KMN14766.1"/>
    <property type="molecule type" value="Genomic_DNA"/>
</dbReference>
<dbReference type="SUPFAM" id="SSF55785">
    <property type="entry name" value="PYP-like sensor domain (PAS domain)"/>
    <property type="match status" value="1"/>
</dbReference>
<name>A0A0J6LK93_9PSED</name>
<comment type="similarity">
    <text evidence="1">Belongs to the bacterial solute-binding protein 3 family.</text>
</comment>
<gene>
    <name evidence="7" type="ORF">TU86_05565</name>
</gene>
<sequence length="699" mass="78178">MLRSLQAFESWVCAVFFMGMLSLVPSASAAQGLPFKLPQSFASFNPLRLDNQQKRWLEAHGALRVGITLDDYEPVDITSDRNRYQGISADYLSIIRDTLGAKVEVVGYRKRAEAVADLLSGKIDMLASANGFERGIEGLAFSEDYLIDRPVIVVRASEAQPIENWVGKKIGFVDGYVDIQTAHAFYPDSQLIITPTLHSAMEALTEGDIDAFIGNEIIVQSFKSVRPYSKLRILGSSALPVSGFSFATRQADRQMVALINQVLGSVDETLCRAILARWTHGLEGSIAQQHIDLLHSEREWIKANPVVMLASQQFPLYAFKNIDGDWEGLNIDILARITRMTGLQFAHIETFSTMQTLDLLKGGIAHMNSTLSITPERKAFLNFSYSYGGAPWVFVVRSHDVRLGSLDQLAGKVLALPAKHALEDMVRREYPTITVKSVDTFEQARDLVESGEADATIQSETQAHLYPQGRLKVGRSVDGRWSADTFAVNTQHPELLSILNKALEAMPMTEIRSLRSKWLGGGGAAPNVGNALHHSYWLYALMAVLSAFSLCLFLCNRKLHKQIFSGQVRENVLREDILLHQRFLDGIPSPIFVVGLKGEVISCNHSYEDRLSIKLERILGLNSIEINLYPQAQAEQFHSELMGMLQSRKSLYKKRYVEFKSGGRYIYQWTVPFYATSGELVGLMGGWFDISEMKKWDPL</sequence>
<keyword evidence="4" id="KW-0808">Transferase</keyword>
<feature type="domain" description="Solute-binding protein family 3/N-terminal" evidence="6">
    <location>
        <begin position="62"/>
        <end position="281"/>
    </location>
</feature>
<feature type="domain" description="Solute-binding protein family 3/N-terminal" evidence="6">
    <location>
        <begin position="305"/>
        <end position="522"/>
    </location>
</feature>
<keyword evidence="5" id="KW-1133">Transmembrane helix</keyword>
<evidence type="ECO:0000256" key="1">
    <source>
        <dbReference type="ARBA" id="ARBA00010333"/>
    </source>
</evidence>
<reference evidence="7 8" key="1">
    <citation type="submission" date="2015-02" db="EMBL/GenBank/DDBJ databases">
        <title>Pseudomonas helleri sp. nov. and Pseudomonas weihenstephanensis sp. nov., isolated from raw cows milk.</title>
        <authorList>
            <person name="von Neubeck M."/>
            <person name="Huptas C."/>
            <person name="Wenning M."/>
            <person name="Scherer S."/>
        </authorList>
    </citation>
    <scope>NUCLEOTIDE SEQUENCE [LARGE SCALE GENOMIC DNA]</scope>
    <source>
        <strain evidence="7 8">DSM 29166</strain>
    </source>
</reference>
<dbReference type="InterPro" id="IPR049871">
    <property type="entry name" value="BvgS-like_periplasmic2"/>
</dbReference>
<keyword evidence="5" id="KW-0472">Membrane</keyword>
<dbReference type="SMART" id="SM00062">
    <property type="entry name" value="PBPb"/>
    <property type="match status" value="2"/>
</dbReference>
<dbReference type="CDD" id="cd13705">
    <property type="entry name" value="PBP2_BvgS_D1"/>
    <property type="match status" value="1"/>
</dbReference>
<dbReference type="Pfam" id="PF00497">
    <property type="entry name" value="SBP_bac_3"/>
    <property type="match status" value="2"/>
</dbReference>
<dbReference type="Gene3D" id="3.30.450.20">
    <property type="entry name" value="PAS domain"/>
    <property type="match status" value="1"/>
</dbReference>
<dbReference type="RefSeq" id="WP_053075986.1">
    <property type="nucleotide sequence ID" value="NZ_JYLF01000002.1"/>
</dbReference>
<keyword evidence="4" id="KW-0418">Kinase</keyword>